<dbReference type="InterPro" id="IPR029055">
    <property type="entry name" value="Ntn_hydrolases_N"/>
</dbReference>
<comment type="similarity">
    <text evidence="3">Belongs to the glutamate synthase family.</text>
</comment>
<dbReference type="EMBL" id="GBEZ01022868">
    <property type="protein sequence ID" value="JAC63990.1"/>
    <property type="molecule type" value="Transcribed_RNA"/>
</dbReference>
<evidence type="ECO:0000313" key="17">
    <source>
        <dbReference type="EMBL" id="JAC63990.1"/>
    </source>
</evidence>
<keyword evidence="5" id="KW-0285">Flavoprotein</keyword>
<evidence type="ECO:0000256" key="5">
    <source>
        <dbReference type="ARBA" id="ARBA00022630"/>
    </source>
</evidence>
<dbReference type="EC" id="1.4.7.1" evidence="15"/>
<dbReference type="PANTHER" id="PTHR11938">
    <property type="entry name" value="FAD NADPH DEHYDROGENASE/OXIDOREDUCTASE"/>
    <property type="match status" value="1"/>
</dbReference>
<dbReference type="GO" id="GO:0019676">
    <property type="term" value="P:ammonia assimilation cycle"/>
    <property type="evidence" value="ECO:0007669"/>
    <property type="project" value="TreeGrafter"/>
</dbReference>
<evidence type="ECO:0000256" key="10">
    <source>
        <dbReference type="ARBA" id="ARBA00023004"/>
    </source>
</evidence>
<sequence>MESRATYGAVAALSPVGGRFCKSSKKFCSPCTPATRRICNLGTRDPAQASAHQANRSGHGTSPSWIAWKISPHRHLNSNVSAASTSNTEPEVADLETILRERDACGVGFIASLKNNATHDIVTKSLQALGCMEHRGGCSADDDSGDGAGIMTQVPWDLFAKEVPDLKPENTGVAMMFFPNNDELEASAKAIVEEVAKTENLTIKAWRDVPVANEVVGRFAKVTQPRIRQVFFESNSGLSGDALERELYLARKAMENIADERMGAASEDFYVCSMSSRTIIYKGMLRSVVVGQFFKDLTNPEYTTAFAIYHRRFSTNTTPKWPLAQPFR</sequence>
<evidence type="ECO:0000256" key="4">
    <source>
        <dbReference type="ARBA" id="ARBA00022605"/>
    </source>
</evidence>
<dbReference type="GO" id="GO:0006537">
    <property type="term" value="P:glutamate biosynthetic process"/>
    <property type="evidence" value="ECO:0007669"/>
    <property type="project" value="UniProtKB-KW"/>
</dbReference>
<keyword evidence="6" id="KW-0288">FMN</keyword>
<dbReference type="InterPro" id="IPR050711">
    <property type="entry name" value="ET-N_metabolism_enzyme"/>
</dbReference>
<keyword evidence="8" id="KW-0315">Glutamine amidotransferase</keyword>
<evidence type="ECO:0000256" key="8">
    <source>
        <dbReference type="ARBA" id="ARBA00022962"/>
    </source>
</evidence>
<evidence type="ECO:0000256" key="1">
    <source>
        <dbReference type="ARBA" id="ARBA00001917"/>
    </source>
</evidence>
<dbReference type="PROSITE" id="PS51278">
    <property type="entry name" value="GATASE_TYPE_2"/>
    <property type="match status" value="1"/>
</dbReference>
<protein>
    <recommendedName>
        <fullName evidence="15">glutamate synthase (ferredoxin)</fullName>
        <ecNumber evidence="15">1.4.7.1</ecNumber>
    </recommendedName>
</protein>
<comment type="pathway">
    <text evidence="14">Amino-acid biosynthesis; L-glutamate biosynthesis via GLT pathway; L-glutamate from 2-oxoglutarate and L-glutamine (ferredoxin route): step 1/1.</text>
</comment>
<evidence type="ECO:0000256" key="3">
    <source>
        <dbReference type="ARBA" id="ARBA00009716"/>
    </source>
</evidence>
<evidence type="ECO:0000256" key="6">
    <source>
        <dbReference type="ARBA" id="ARBA00022643"/>
    </source>
</evidence>
<dbReference type="GO" id="GO:0046872">
    <property type="term" value="F:metal ion binding"/>
    <property type="evidence" value="ECO:0007669"/>
    <property type="project" value="UniProtKB-KW"/>
</dbReference>
<evidence type="ECO:0000256" key="7">
    <source>
        <dbReference type="ARBA" id="ARBA00022723"/>
    </source>
</evidence>
<keyword evidence="12" id="KW-0314">Glutamate biosynthesis</keyword>
<evidence type="ECO:0000256" key="2">
    <source>
        <dbReference type="ARBA" id="ARBA00001927"/>
    </source>
</evidence>
<comment type="cofactor">
    <cofactor evidence="1">
        <name>FMN</name>
        <dbReference type="ChEBI" id="CHEBI:58210"/>
    </cofactor>
</comment>
<evidence type="ECO:0000256" key="9">
    <source>
        <dbReference type="ARBA" id="ARBA00023002"/>
    </source>
</evidence>
<keyword evidence="11" id="KW-0411">Iron-sulfur</keyword>
<dbReference type="AlphaFoldDB" id="A0A061QZW2"/>
<proteinExistence type="inferred from homology"/>
<keyword evidence="10" id="KW-0408">Iron</keyword>
<dbReference type="InterPro" id="IPR017932">
    <property type="entry name" value="GATase_2_dom"/>
</dbReference>
<dbReference type="Pfam" id="PF00310">
    <property type="entry name" value="GATase_2"/>
    <property type="match status" value="1"/>
</dbReference>
<feature type="non-terminal residue" evidence="17">
    <location>
        <position position="328"/>
    </location>
</feature>
<feature type="domain" description="Glutamine amidotransferase type-2" evidence="16">
    <location>
        <begin position="105"/>
        <end position="328"/>
    </location>
</feature>
<dbReference type="Gene3D" id="3.60.20.10">
    <property type="entry name" value="Glutamine Phosphoribosylpyrophosphate, subunit 1, domain 1"/>
    <property type="match status" value="1"/>
</dbReference>
<dbReference type="GO" id="GO:0051538">
    <property type="term" value="F:3 iron, 4 sulfur cluster binding"/>
    <property type="evidence" value="ECO:0007669"/>
    <property type="project" value="UniProtKB-KW"/>
</dbReference>
<name>A0A061QZW2_9CHLO</name>
<accession>A0A061QZW2</accession>
<evidence type="ECO:0000256" key="13">
    <source>
        <dbReference type="ARBA" id="ARBA00023291"/>
    </source>
</evidence>
<comment type="cofactor">
    <cofactor evidence="2">
        <name>[3Fe-4S] cluster</name>
        <dbReference type="ChEBI" id="CHEBI:21137"/>
    </cofactor>
</comment>
<evidence type="ECO:0000256" key="12">
    <source>
        <dbReference type="ARBA" id="ARBA00023164"/>
    </source>
</evidence>
<dbReference type="SUPFAM" id="SSF56235">
    <property type="entry name" value="N-terminal nucleophile aminohydrolases (Ntn hydrolases)"/>
    <property type="match status" value="1"/>
</dbReference>
<keyword evidence="7" id="KW-0479">Metal-binding</keyword>
<evidence type="ECO:0000259" key="16">
    <source>
        <dbReference type="PROSITE" id="PS51278"/>
    </source>
</evidence>
<evidence type="ECO:0000256" key="14">
    <source>
        <dbReference type="ARBA" id="ARBA00037928"/>
    </source>
</evidence>
<keyword evidence="13" id="KW-0003">3Fe-4S</keyword>
<dbReference type="GO" id="GO:0016041">
    <property type="term" value="F:glutamate synthase (ferredoxin) activity"/>
    <property type="evidence" value="ECO:0007669"/>
    <property type="project" value="UniProtKB-EC"/>
</dbReference>
<organism evidence="17">
    <name type="scientific">Tetraselmis sp. GSL018</name>
    <dbReference type="NCBI Taxonomy" id="582737"/>
    <lineage>
        <taxon>Eukaryota</taxon>
        <taxon>Viridiplantae</taxon>
        <taxon>Chlorophyta</taxon>
        <taxon>core chlorophytes</taxon>
        <taxon>Chlorodendrophyceae</taxon>
        <taxon>Chlorodendrales</taxon>
        <taxon>Chlorodendraceae</taxon>
        <taxon>Tetraselmis</taxon>
    </lineage>
</organism>
<dbReference type="PANTHER" id="PTHR11938:SF133">
    <property type="entry name" value="GLUTAMATE SYNTHASE (NADH)"/>
    <property type="match status" value="1"/>
</dbReference>
<evidence type="ECO:0000256" key="15">
    <source>
        <dbReference type="ARBA" id="ARBA00039085"/>
    </source>
</evidence>
<gene>
    <name evidence="17" type="ORF">TSPGSL018_19292</name>
</gene>
<keyword evidence="4" id="KW-0028">Amino-acid biosynthesis</keyword>
<evidence type="ECO:0000256" key="11">
    <source>
        <dbReference type="ARBA" id="ARBA00023014"/>
    </source>
</evidence>
<keyword evidence="9" id="KW-0560">Oxidoreductase</keyword>
<reference evidence="17" key="1">
    <citation type="submission" date="2014-05" db="EMBL/GenBank/DDBJ databases">
        <title>The transcriptome of the halophilic microalga Tetraselmis sp. GSL018 isolated from the Great Salt Lake, Utah.</title>
        <authorList>
            <person name="Jinkerson R.E."/>
            <person name="D'Adamo S."/>
            <person name="Posewitz M.C."/>
        </authorList>
    </citation>
    <scope>NUCLEOTIDE SEQUENCE</scope>
    <source>
        <strain evidence="17">GSL018</strain>
    </source>
</reference>